<dbReference type="RefSeq" id="WP_133636837.1">
    <property type="nucleotide sequence ID" value="NZ_SNZJ01000016.1"/>
</dbReference>
<dbReference type="EMBL" id="SNZJ01000016">
    <property type="protein sequence ID" value="TDR51607.1"/>
    <property type="molecule type" value="Genomic_DNA"/>
</dbReference>
<accession>A0A4R6ZH47</accession>
<dbReference type="InterPro" id="IPR025746">
    <property type="entry name" value="PilX_N_dom"/>
</dbReference>
<protein>
    <submittedName>
        <fullName evidence="2">PilX-like prepilin protein</fullName>
    </submittedName>
</protein>
<sequence>MKSQSGVALLVSLVVLVVAILLGLSSFQSSLLEERMAGNHRLSVSALQSAEAGVDKMLDTVLSYTYTVGDEDTLCDGVDVASEFTLTNPYDFSDDGELRREYLIKLSCDTASNKVVGLSRGYVLNKEDVELSARKIRVLFDPPGWTTVTGMISDSNITINGKKTSIVGVVHANGDLDIQVPDSDEEGDPLGYLTATGTVTLNKTVVDPAVDGVCDTLVCASSNAPRVDVPKAADQIAAAFSSIGESPPVLPTDGSGYGLSSDDLVVFPHDPADGSCTVDGSEIDESYQTDSLIVNDSGMQYKQTVFYCPGKLTIEGDFNGAVLMADGDIIHNGSSELGTTATGGQEVDTFMYATGGIKLNGENDSYGEFVSDGYLSTGTPGVGFFQAGTSTVYGTIISTGDITANGGMDFEAMETGMIRYLSSGRLDSWDELEDPGLPGIANM</sequence>
<dbReference type="OrthoDB" id="6161413at2"/>
<evidence type="ECO:0000259" key="1">
    <source>
        <dbReference type="Pfam" id="PF14341"/>
    </source>
</evidence>
<gene>
    <name evidence="2" type="ORF">DFP85_11613</name>
</gene>
<comment type="caution">
    <text evidence="2">The sequence shown here is derived from an EMBL/GenBank/DDBJ whole genome shotgun (WGS) entry which is preliminary data.</text>
</comment>
<proteinExistence type="predicted"/>
<reference evidence="2 3" key="1">
    <citation type="submission" date="2019-03" db="EMBL/GenBank/DDBJ databases">
        <title>Genomic Encyclopedia of Type Strains, Phase III (KMG-III): the genomes of soil and plant-associated and newly described type strains.</title>
        <authorList>
            <person name="Whitman W."/>
        </authorList>
    </citation>
    <scope>NUCLEOTIDE SEQUENCE [LARGE SCALE GENOMIC DNA]</scope>
    <source>
        <strain evidence="2 3">CECT 5797</strain>
    </source>
</reference>
<dbReference type="Pfam" id="PF14341">
    <property type="entry name" value="PilX_N"/>
    <property type="match status" value="1"/>
</dbReference>
<dbReference type="AlphaFoldDB" id="A0A4R6ZH47"/>
<name>A0A4R6ZH47_9GAMM</name>
<dbReference type="Proteomes" id="UP000295212">
    <property type="component" value="Unassembled WGS sequence"/>
</dbReference>
<evidence type="ECO:0000313" key="3">
    <source>
        <dbReference type="Proteomes" id="UP000295212"/>
    </source>
</evidence>
<evidence type="ECO:0000313" key="2">
    <source>
        <dbReference type="EMBL" id="TDR51607.1"/>
    </source>
</evidence>
<feature type="domain" description="Type 4 fimbrial biogenesis protein PilX N-terminal" evidence="1">
    <location>
        <begin position="5"/>
        <end position="54"/>
    </location>
</feature>
<organism evidence="2 3">
    <name type="scientific">Halomonas ventosae</name>
    <dbReference type="NCBI Taxonomy" id="229007"/>
    <lineage>
        <taxon>Bacteria</taxon>
        <taxon>Pseudomonadati</taxon>
        <taxon>Pseudomonadota</taxon>
        <taxon>Gammaproteobacteria</taxon>
        <taxon>Oceanospirillales</taxon>
        <taxon>Halomonadaceae</taxon>
        <taxon>Halomonas</taxon>
    </lineage>
</organism>